<evidence type="ECO:0000313" key="5">
    <source>
        <dbReference type="Proteomes" id="UP000657931"/>
    </source>
</evidence>
<dbReference type="InterPro" id="IPR050832">
    <property type="entry name" value="Bact_Acetyltransf"/>
</dbReference>
<name>A0ABR8QM29_9BACI</name>
<dbReference type="InterPro" id="IPR016181">
    <property type="entry name" value="Acyl_CoA_acyltransferase"/>
</dbReference>
<comment type="caution">
    <text evidence="4">The sequence shown here is derived from an EMBL/GenBank/DDBJ whole genome shotgun (WGS) entry which is preliminary data.</text>
</comment>
<evidence type="ECO:0000256" key="1">
    <source>
        <dbReference type="ARBA" id="ARBA00022679"/>
    </source>
</evidence>
<keyword evidence="5" id="KW-1185">Reference proteome</keyword>
<accession>A0ABR8QM29</accession>
<dbReference type="Proteomes" id="UP000657931">
    <property type="component" value="Unassembled WGS sequence"/>
</dbReference>
<dbReference type="SUPFAM" id="SSF55729">
    <property type="entry name" value="Acyl-CoA N-acyltransferases (Nat)"/>
    <property type="match status" value="1"/>
</dbReference>
<dbReference type="PANTHER" id="PTHR43877:SF5">
    <property type="entry name" value="BLL8307 PROTEIN"/>
    <property type="match status" value="1"/>
</dbReference>
<dbReference type="PANTHER" id="PTHR43877">
    <property type="entry name" value="AMINOALKYLPHOSPHONATE N-ACETYLTRANSFERASE-RELATED-RELATED"/>
    <property type="match status" value="1"/>
</dbReference>
<organism evidence="4 5">
    <name type="scientific">Cytobacillus stercorigallinarum</name>
    <dbReference type="NCBI Taxonomy" id="2762240"/>
    <lineage>
        <taxon>Bacteria</taxon>
        <taxon>Bacillati</taxon>
        <taxon>Bacillota</taxon>
        <taxon>Bacilli</taxon>
        <taxon>Bacillales</taxon>
        <taxon>Bacillaceae</taxon>
        <taxon>Cytobacillus</taxon>
    </lineage>
</organism>
<keyword evidence="2" id="KW-0012">Acyltransferase</keyword>
<proteinExistence type="predicted"/>
<dbReference type="InterPro" id="IPR000182">
    <property type="entry name" value="GNAT_dom"/>
</dbReference>
<feature type="domain" description="N-acetyltransferase" evidence="3">
    <location>
        <begin position="3"/>
        <end position="152"/>
    </location>
</feature>
<keyword evidence="1" id="KW-0808">Transferase</keyword>
<evidence type="ECO:0000313" key="4">
    <source>
        <dbReference type="EMBL" id="MBD7936572.1"/>
    </source>
</evidence>
<dbReference type="PROSITE" id="PS51186">
    <property type="entry name" value="GNAT"/>
    <property type="match status" value="1"/>
</dbReference>
<dbReference type="RefSeq" id="WP_191812670.1">
    <property type="nucleotide sequence ID" value="NZ_JACSQT010000002.1"/>
</dbReference>
<sequence>MELMIDDLSGTAIQQLIMEHLTDMSSQSPPESTHALNLDGLKHPSVTVWSCWESGMLVGCAALKEIDNRHGEIKSMRTAKYALRKGVAGKLLDHLIHEANVRGYLRLSLETGSMDSFEPARKLYESRGFQYCQPFDHYKEDPNSVFMTRSMKS</sequence>
<evidence type="ECO:0000259" key="3">
    <source>
        <dbReference type="PROSITE" id="PS51186"/>
    </source>
</evidence>
<dbReference type="Pfam" id="PF00583">
    <property type="entry name" value="Acetyltransf_1"/>
    <property type="match status" value="1"/>
</dbReference>
<reference evidence="4 5" key="1">
    <citation type="submission" date="2020-08" db="EMBL/GenBank/DDBJ databases">
        <title>A Genomic Blueprint of the Chicken Gut Microbiome.</title>
        <authorList>
            <person name="Gilroy R."/>
            <person name="Ravi A."/>
            <person name="Getino M."/>
            <person name="Pursley I."/>
            <person name="Horton D.L."/>
            <person name="Alikhan N.-F."/>
            <person name="Baker D."/>
            <person name="Gharbi K."/>
            <person name="Hall N."/>
            <person name="Watson M."/>
            <person name="Adriaenssens E.M."/>
            <person name="Foster-Nyarko E."/>
            <person name="Jarju S."/>
            <person name="Secka A."/>
            <person name="Antonio M."/>
            <person name="Oren A."/>
            <person name="Chaudhuri R."/>
            <person name="La Ragione R.M."/>
            <person name="Hildebrand F."/>
            <person name="Pallen M.J."/>
        </authorList>
    </citation>
    <scope>NUCLEOTIDE SEQUENCE [LARGE SCALE GENOMIC DNA]</scope>
    <source>
        <strain evidence="4 5">Sa5YUA1</strain>
    </source>
</reference>
<dbReference type="Gene3D" id="3.40.630.30">
    <property type="match status" value="1"/>
</dbReference>
<dbReference type="EMBL" id="JACSQT010000002">
    <property type="protein sequence ID" value="MBD7936572.1"/>
    <property type="molecule type" value="Genomic_DNA"/>
</dbReference>
<dbReference type="CDD" id="cd04301">
    <property type="entry name" value="NAT_SF"/>
    <property type="match status" value="1"/>
</dbReference>
<protein>
    <submittedName>
        <fullName evidence="4">GNAT family N-acetyltransferase</fullName>
    </submittedName>
</protein>
<gene>
    <name evidence="4" type="ORF">H9655_05995</name>
</gene>
<evidence type="ECO:0000256" key="2">
    <source>
        <dbReference type="ARBA" id="ARBA00023315"/>
    </source>
</evidence>